<dbReference type="GO" id="GO:0055085">
    <property type="term" value="P:transmembrane transport"/>
    <property type="evidence" value="ECO:0007669"/>
    <property type="project" value="UniProtKB-ARBA"/>
</dbReference>
<sequence>MAGQAAFVQVDDLKIRFSIRTRKGPAFITPVDNVSFHIQPGEVLALVGESGSGKSTIGRSLVRILEPTAGKIQVAGQDVTHIRGRSLVNYHKVAQMVFQDPFGSLNPVRTLEKHLEFPLRKYRAKNHAEVSAHIDYLLQRVGLTPVREFRIKYPHELSGGQRQRLAIARALAVSPEFIVADEPISMLDVSIRAGILELMNELKQDFQLSYLYITHDLASARYFGDRIMVMYGGRVMESASSRSLLKHPLHPYTRLMFAATPGSDWSKPLPETSNEAPNLLEGRKGCPFAHRCLFVQERCREETPALREFEKEHHVACHFAETLQ</sequence>
<dbReference type="GO" id="GO:0016887">
    <property type="term" value="F:ATP hydrolysis activity"/>
    <property type="evidence" value="ECO:0007669"/>
    <property type="project" value="InterPro"/>
</dbReference>
<dbReference type="AlphaFoldDB" id="A0A1M6QLB6"/>
<evidence type="ECO:0000256" key="3">
    <source>
        <dbReference type="ARBA" id="ARBA00022741"/>
    </source>
</evidence>
<dbReference type="PANTHER" id="PTHR43776:SF8">
    <property type="entry name" value="ABC TRANSPORTER, ATP-BINDING PROTEIN"/>
    <property type="match status" value="1"/>
</dbReference>
<accession>A0A1M6QLB6</accession>
<keyword evidence="7" id="KW-1185">Reference proteome</keyword>
<keyword evidence="4 6" id="KW-0067">ATP-binding</keyword>
<dbReference type="InterPro" id="IPR003439">
    <property type="entry name" value="ABC_transporter-like_ATP-bd"/>
</dbReference>
<comment type="similarity">
    <text evidence="1">Belongs to the ABC transporter superfamily.</text>
</comment>
<dbReference type="InterPro" id="IPR027417">
    <property type="entry name" value="P-loop_NTPase"/>
</dbReference>
<dbReference type="NCBIfam" id="TIGR01727">
    <property type="entry name" value="oligo_HPY"/>
    <property type="match status" value="1"/>
</dbReference>
<evidence type="ECO:0000313" key="7">
    <source>
        <dbReference type="Proteomes" id="UP000184016"/>
    </source>
</evidence>
<organism evidence="6 7">
    <name type="scientific">Alicyclobacillus tolerans</name>
    <dbReference type="NCBI Taxonomy" id="90970"/>
    <lineage>
        <taxon>Bacteria</taxon>
        <taxon>Bacillati</taxon>
        <taxon>Bacillota</taxon>
        <taxon>Bacilli</taxon>
        <taxon>Bacillales</taxon>
        <taxon>Alicyclobacillaceae</taxon>
        <taxon>Alicyclobacillus</taxon>
    </lineage>
</organism>
<dbReference type="EMBL" id="FRAF01000010">
    <property type="protein sequence ID" value="SHK21079.1"/>
    <property type="molecule type" value="Genomic_DNA"/>
</dbReference>
<dbReference type="GO" id="GO:0015833">
    <property type="term" value="P:peptide transport"/>
    <property type="evidence" value="ECO:0007669"/>
    <property type="project" value="InterPro"/>
</dbReference>
<reference evidence="7" key="1">
    <citation type="submission" date="2016-11" db="EMBL/GenBank/DDBJ databases">
        <authorList>
            <person name="Varghese N."/>
            <person name="Submissions S."/>
        </authorList>
    </citation>
    <scope>NUCLEOTIDE SEQUENCE [LARGE SCALE GENOMIC DNA]</scope>
    <source>
        <strain evidence="7">USBA-503</strain>
    </source>
</reference>
<name>A0A1M6QLB6_9BACL</name>
<evidence type="ECO:0000256" key="4">
    <source>
        <dbReference type="ARBA" id="ARBA00022840"/>
    </source>
</evidence>
<dbReference type="SMART" id="SM00382">
    <property type="entry name" value="AAA"/>
    <property type="match status" value="1"/>
</dbReference>
<dbReference type="GO" id="GO:0005524">
    <property type="term" value="F:ATP binding"/>
    <property type="evidence" value="ECO:0007669"/>
    <property type="project" value="UniProtKB-KW"/>
</dbReference>
<dbReference type="InterPro" id="IPR050319">
    <property type="entry name" value="ABC_transp_ATP-bind"/>
</dbReference>
<keyword evidence="3" id="KW-0547">Nucleotide-binding</keyword>
<dbReference type="Gene3D" id="3.40.50.300">
    <property type="entry name" value="P-loop containing nucleotide triphosphate hydrolases"/>
    <property type="match status" value="1"/>
</dbReference>
<dbReference type="RefSeq" id="WP_072873896.1">
    <property type="nucleotide sequence ID" value="NZ_FRAF01000010.1"/>
</dbReference>
<dbReference type="PROSITE" id="PS50893">
    <property type="entry name" value="ABC_TRANSPORTER_2"/>
    <property type="match status" value="1"/>
</dbReference>
<dbReference type="OrthoDB" id="43981at2"/>
<evidence type="ECO:0000256" key="1">
    <source>
        <dbReference type="ARBA" id="ARBA00005417"/>
    </source>
</evidence>
<keyword evidence="2" id="KW-0813">Transport</keyword>
<dbReference type="Proteomes" id="UP000184016">
    <property type="component" value="Unassembled WGS sequence"/>
</dbReference>
<dbReference type="SUPFAM" id="SSF52540">
    <property type="entry name" value="P-loop containing nucleoside triphosphate hydrolases"/>
    <property type="match status" value="1"/>
</dbReference>
<evidence type="ECO:0000313" key="6">
    <source>
        <dbReference type="EMBL" id="SHK21079.1"/>
    </source>
</evidence>
<dbReference type="PROSITE" id="PS00211">
    <property type="entry name" value="ABC_TRANSPORTER_1"/>
    <property type="match status" value="1"/>
</dbReference>
<dbReference type="FunFam" id="3.40.50.300:FF:000016">
    <property type="entry name" value="Oligopeptide ABC transporter ATP-binding component"/>
    <property type="match status" value="1"/>
</dbReference>
<evidence type="ECO:0000259" key="5">
    <source>
        <dbReference type="PROSITE" id="PS50893"/>
    </source>
</evidence>
<evidence type="ECO:0000256" key="2">
    <source>
        <dbReference type="ARBA" id="ARBA00022448"/>
    </source>
</evidence>
<feature type="domain" description="ABC transporter" evidence="5">
    <location>
        <begin position="8"/>
        <end position="257"/>
    </location>
</feature>
<dbReference type="InterPro" id="IPR017871">
    <property type="entry name" value="ABC_transporter-like_CS"/>
</dbReference>
<dbReference type="STRING" id="1830138.SAMN05443507_11042"/>
<dbReference type="CDD" id="cd03257">
    <property type="entry name" value="ABC_NikE_OppD_transporters"/>
    <property type="match status" value="1"/>
</dbReference>
<dbReference type="InterPro" id="IPR003593">
    <property type="entry name" value="AAA+_ATPase"/>
</dbReference>
<dbReference type="PANTHER" id="PTHR43776">
    <property type="entry name" value="TRANSPORT ATP-BINDING PROTEIN"/>
    <property type="match status" value="1"/>
</dbReference>
<gene>
    <name evidence="6" type="ORF">SAMN05443507_11042</name>
</gene>
<proteinExistence type="inferred from homology"/>
<protein>
    <submittedName>
        <fullName evidence="6">Peptide/nickel transport system ATP-binding protein</fullName>
    </submittedName>
</protein>
<dbReference type="InterPro" id="IPR013563">
    <property type="entry name" value="Oligopep_ABC_C"/>
</dbReference>
<dbReference type="Pfam" id="PF00005">
    <property type="entry name" value="ABC_tran"/>
    <property type="match status" value="1"/>
</dbReference>
<dbReference type="Pfam" id="PF08352">
    <property type="entry name" value="oligo_HPY"/>
    <property type="match status" value="1"/>
</dbReference>